<evidence type="ECO:0000256" key="1">
    <source>
        <dbReference type="SAM" id="Coils"/>
    </source>
</evidence>
<dbReference type="SUPFAM" id="SSF52540">
    <property type="entry name" value="P-loop containing nucleoside triphosphate hydrolases"/>
    <property type="match status" value="1"/>
</dbReference>
<proteinExistence type="predicted"/>
<feature type="coiled-coil region" evidence="1">
    <location>
        <begin position="368"/>
        <end position="395"/>
    </location>
</feature>
<dbReference type="InterPro" id="IPR046640">
    <property type="entry name" value="DUF6752"/>
</dbReference>
<protein>
    <submittedName>
        <fullName evidence="3">Putative coiled-coil protein SlyX</fullName>
    </submittedName>
</protein>
<dbReference type="Gene3D" id="3.40.50.300">
    <property type="entry name" value="P-loop containing nucleotide triphosphate hydrolases"/>
    <property type="match status" value="1"/>
</dbReference>
<dbReference type="InterPro" id="IPR027417">
    <property type="entry name" value="P-loop_NTPase"/>
</dbReference>
<dbReference type="AlphaFoldDB" id="A0A7Y9UMA7"/>
<keyword evidence="4" id="KW-1185">Reference proteome</keyword>
<sequence>MTERVHLHVGAPKSGTTYLQRVLETNREALGAAGVLVVGERHLDRVHAAMAVREDPRLESLPPEAATAWQRLVAQVRAWPGPSAVLSYELFAGADAEQVERALADLDGLEVHVVITARDLAAAVPSAWQERLKFALTTPLEQWRPRPESAGARAEWGWRTMDPAGVAARWGATLPPDRVHVVTVPRAAADRTELWRRFAEACDLPVTGLALEPQAANESLGVVAAELLRRVNEQVGDRISGNRQQALWLRDTLAHGVLAGLGRERIGLTDDQLREASERADAAVEAVRAARYSVHGDLEDLRARPVEGRTPGQVTDAELLQTATEALVRLLLLVRERTRERDAARRGDGGAPTGLRAVGAGVVRRVTAPRVEARTAQLQRRIAELEAEVARQRALHLRVAELGDVVTELLLPVAQQDARLTSQALHDYRERSL</sequence>
<keyword evidence="1" id="KW-0175">Coiled coil</keyword>
<feature type="domain" description="DUF6752" evidence="2">
    <location>
        <begin position="378"/>
        <end position="431"/>
    </location>
</feature>
<dbReference type="Proteomes" id="UP000544110">
    <property type="component" value="Unassembled WGS sequence"/>
</dbReference>
<gene>
    <name evidence="3" type="ORF">BJ989_001530</name>
</gene>
<accession>A0A7Y9UMA7</accession>
<evidence type="ECO:0000313" key="3">
    <source>
        <dbReference type="EMBL" id="NYG55226.1"/>
    </source>
</evidence>
<dbReference type="RefSeq" id="WP_179517712.1">
    <property type="nucleotide sequence ID" value="NZ_JACCAC010000001.1"/>
</dbReference>
<name>A0A7Y9UMA7_9ACTN</name>
<evidence type="ECO:0000313" key="4">
    <source>
        <dbReference type="Proteomes" id="UP000544110"/>
    </source>
</evidence>
<evidence type="ECO:0000259" key="2">
    <source>
        <dbReference type="Pfam" id="PF20537"/>
    </source>
</evidence>
<dbReference type="Pfam" id="PF20537">
    <property type="entry name" value="DUF6752"/>
    <property type="match status" value="1"/>
</dbReference>
<comment type="caution">
    <text evidence="3">The sequence shown here is derived from an EMBL/GenBank/DDBJ whole genome shotgun (WGS) entry which is preliminary data.</text>
</comment>
<dbReference type="EMBL" id="JACCAC010000001">
    <property type="protein sequence ID" value="NYG55226.1"/>
    <property type="molecule type" value="Genomic_DNA"/>
</dbReference>
<reference evidence="3 4" key="1">
    <citation type="submission" date="2020-07" db="EMBL/GenBank/DDBJ databases">
        <title>Sequencing the genomes of 1000 actinobacteria strains.</title>
        <authorList>
            <person name="Klenk H.-P."/>
        </authorList>
    </citation>
    <scope>NUCLEOTIDE SEQUENCE [LARGE SCALE GENOMIC DNA]</scope>
    <source>
        <strain evidence="3 4">DSM 24552</strain>
    </source>
</reference>
<organism evidence="3 4">
    <name type="scientific">Nocardioides perillae</name>
    <dbReference type="NCBI Taxonomy" id="1119534"/>
    <lineage>
        <taxon>Bacteria</taxon>
        <taxon>Bacillati</taxon>
        <taxon>Actinomycetota</taxon>
        <taxon>Actinomycetes</taxon>
        <taxon>Propionibacteriales</taxon>
        <taxon>Nocardioidaceae</taxon>
        <taxon>Nocardioides</taxon>
    </lineage>
</organism>